<feature type="compositionally biased region" description="Basic residues" evidence="2">
    <location>
        <begin position="52"/>
        <end position="70"/>
    </location>
</feature>
<dbReference type="Proteomes" id="UP000079169">
    <property type="component" value="Unplaced"/>
</dbReference>
<keyword evidence="1" id="KW-0175">Coiled coil</keyword>
<feature type="non-terminal residue" evidence="4">
    <location>
        <position position="1137"/>
    </location>
</feature>
<feature type="compositionally biased region" description="Polar residues" evidence="2">
    <location>
        <begin position="1002"/>
        <end position="1017"/>
    </location>
</feature>
<name>A0A3Q0ILF2_DIACI</name>
<feature type="compositionally biased region" description="Basic and acidic residues" evidence="2">
    <location>
        <begin position="988"/>
        <end position="1000"/>
    </location>
</feature>
<feature type="region of interest" description="Disordered" evidence="2">
    <location>
        <begin position="445"/>
        <end position="488"/>
    </location>
</feature>
<sequence>MQNNNDINIINLRSGHLKRKLANDDAESEGGSKDKEEDNKCKEKEKEENAIKRCKKSKKKKRKKSKKSSKKTADGVKNKTDEKENCKINNEQVQNQDGRDTTCLKDADANCDEIATKINPIFLWVEQKDSKIISVLCEDYDKRNRIRLSKVFDGRWTAVPRTDRLVKAIEKTKTKNKISSGSNCENLVTNNNRFTKENSEKSDALEKEQGDTQSCGCQHDPCLCHSCEDKQDDESSEEVIKELSEAKQKKQKVFLDESQNLINIVNNLMELLDGIKENSIKEREEARMKRRLQERNEEQTEENSRELCSKRRRCDKDGVFRDGAIEEISEKTLQICDNKGNVESDTVDNNEVTENMEGNLEQESNLREEYDKESAMTEEFKENNCIQYNIINKDINSHRNKINIKLSYAKTNNKIYDNRENIKNVRWSSNTDVYDFESEDQFSDLSYPTKSELSSEISSSKRSRSETSTKQIQSDPEPEKKEEKSSEEKLSVIEKLAKEKPLTNSFEASFRKFIIENEAPSSSTNNITKNNKLFELDIRLPPNTIGTNNDSHVKTNPVSKSETRTLNIKTVHEINNEISNSLAMNKEKKKYKYIIDDNEPSPEKLGNIVLDKNQSQPHEEVTNEIKERENQFGPNNLILDSSAVKSGDVTKRTHLEGKEINKEVKHVNSQKVITHRGKTISLEEFESEFVANYDEMITEDESSDDDSSYASGHGVHNGPGFDINLWNNNQSFDHNLNVIEDQQQLQTLKDKRLFDLYNRNKIPSANASQFDTLNTPQIHEDKICNLEIPGRNMRAENEADDSSFFESIVNINKQHLLHESVFPQDEEFIDLEKIQPEKILSDELNHEHLDNICHSSKDLWEVEHNAIQKKPEAIDLDLNNRDIALDTCNKVMTVNKIIDEKTVLKANENEVPEKVKTDDSTEVLAVPQHKNNEANFEENKSILSVMSLLTKSKDEENILTKDKKPIMKTNKTKDNKLDSIINKIIINKNKEEKENQHGKESVSGNETKVSAEQTTPMSEVKQEVYEVSEEIIQQINKSPILTLDIDGYEIIDNMDTANKMLYNENAGIHASEKKSAIKNHLNFEKITDNNHNPLKSSALYNENAGIHASEKKSAIKNHLNFEKITDNNHNPLKSSVP</sequence>
<accession>A0A3Q0ILF2</accession>
<feature type="compositionally biased region" description="Basic and acidic residues" evidence="2">
    <location>
        <begin position="477"/>
        <end position="488"/>
    </location>
</feature>
<proteinExistence type="predicted"/>
<feature type="coiled-coil region" evidence="1">
    <location>
        <begin position="276"/>
        <end position="303"/>
    </location>
</feature>
<dbReference type="PaxDb" id="121845-A0A3Q0ILF2"/>
<protein>
    <submittedName>
        <fullName evidence="4">Centromere-associated protein E-like</fullName>
    </submittedName>
</protein>
<feature type="region of interest" description="Disordered" evidence="2">
    <location>
        <begin position="988"/>
        <end position="1017"/>
    </location>
</feature>
<feature type="compositionally biased region" description="Basic and acidic residues" evidence="2">
    <location>
        <begin position="30"/>
        <end position="51"/>
    </location>
</feature>
<evidence type="ECO:0000256" key="2">
    <source>
        <dbReference type="SAM" id="MobiDB-lite"/>
    </source>
</evidence>
<feature type="compositionally biased region" description="Low complexity" evidence="2">
    <location>
        <begin position="449"/>
        <end position="470"/>
    </location>
</feature>
<evidence type="ECO:0000313" key="4">
    <source>
        <dbReference type="RefSeq" id="XP_026677116.1"/>
    </source>
</evidence>
<organism evidence="3 4">
    <name type="scientific">Diaphorina citri</name>
    <name type="common">Asian citrus psyllid</name>
    <dbReference type="NCBI Taxonomy" id="121845"/>
    <lineage>
        <taxon>Eukaryota</taxon>
        <taxon>Metazoa</taxon>
        <taxon>Ecdysozoa</taxon>
        <taxon>Arthropoda</taxon>
        <taxon>Hexapoda</taxon>
        <taxon>Insecta</taxon>
        <taxon>Pterygota</taxon>
        <taxon>Neoptera</taxon>
        <taxon>Paraneoptera</taxon>
        <taxon>Hemiptera</taxon>
        <taxon>Sternorrhyncha</taxon>
        <taxon>Psylloidea</taxon>
        <taxon>Psyllidae</taxon>
        <taxon>Diaphorininae</taxon>
        <taxon>Diaphorina</taxon>
    </lineage>
</organism>
<gene>
    <name evidence="4" type="primary">LOC103506195</name>
</gene>
<evidence type="ECO:0000313" key="3">
    <source>
        <dbReference type="Proteomes" id="UP000079169"/>
    </source>
</evidence>
<keyword evidence="3" id="KW-1185">Reference proteome</keyword>
<dbReference type="AlphaFoldDB" id="A0A3Q0ILF2"/>
<dbReference type="RefSeq" id="XP_026677116.1">
    <property type="nucleotide sequence ID" value="XM_026821315.1"/>
</dbReference>
<feature type="region of interest" description="Disordered" evidence="2">
    <location>
        <begin position="1"/>
        <end position="92"/>
    </location>
</feature>
<feature type="compositionally biased region" description="Basic and acidic residues" evidence="2">
    <location>
        <begin position="71"/>
        <end position="86"/>
    </location>
</feature>
<dbReference type="KEGG" id="dci:103506195"/>
<dbReference type="GeneID" id="103506195"/>
<evidence type="ECO:0000256" key="1">
    <source>
        <dbReference type="SAM" id="Coils"/>
    </source>
</evidence>
<reference evidence="4" key="1">
    <citation type="submission" date="2025-08" db="UniProtKB">
        <authorList>
            <consortium name="RefSeq"/>
        </authorList>
    </citation>
    <scope>IDENTIFICATION</scope>
</reference>